<keyword evidence="3" id="KW-1185">Reference proteome</keyword>
<feature type="chain" id="PRO_5045924425" description="Tail specific protease domain-containing protein" evidence="1">
    <location>
        <begin position="33"/>
        <end position="511"/>
    </location>
</feature>
<sequence length="511" mass="54938">MNNPVSSPRTRSGLTAAILLSVAAATPTGAQSAPDGWRQLAVGDVEALHDAVVTLHPGIRDPETPAFAGRVEAAYAEARSRAETADSFLAWRSATLGFMLSFRDGHTIYRTNVAPVRVRWPGFLIDGREGGWVVRRPTGFSATAGPPEGARLVSCDGIEVETLLRDRLDKVEADWSKAPERLRQAYRLFIDYRTDGPVPLTRCRFAVDGGESDVDLTWTVETWSRLSPQLAPFNREVSRPIGLETLPDGGVWVGLGSFGDETALEAMATAFEGDIERIRAAPYVVFDVRGNRGGNSGWGDRFATALWGQAAYEAREARRIRETAGRGGKFWRTSPEAQAQARATAAEFATRGPDYESVVAYFSGVADGMAAWPGGDRSLYPDPCCTPDPPASSNPSVTTSSASLMTHPVFLLTDAACFSSCVLGVNKIRMMGAVQVGETTGQNEEYGEVAGPLDTPSGLGRYLIPLTIIRQPQSALVSDVDIRWPGALDDETGLRRWIAELAATAAAGQTD</sequence>
<dbReference type="Gene3D" id="3.90.226.10">
    <property type="entry name" value="2-enoyl-CoA Hydratase, Chain A, domain 1"/>
    <property type="match status" value="1"/>
</dbReference>
<accession>A0ABV1NL06</accession>
<name>A0ABV1NL06_9CAUL</name>
<keyword evidence="1" id="KW-0732">Signal</keyword>
<feature type="signal peptide" evidence="1">
    <location>
        <begin position="1"/>
        <end position="32"/>
    </location>
</feature>
<gene>
    <name evidence="2" type="ORF">ABN401_04770</name>
</gene>
<dbReference type="Proteomes" id="UP001445732">
    <property type="component" value="Unassembled WGS sequence"/>
</dbReference>
<dbReference type="EMBL" id="JBEGDD010000003">
    <property type="protein sequence ID" value="MEQ7154520.1"/>
    <property type="molecule type" value="Genomic_DNA"/>
</dbReference>
<comment type="caution">
    <text evidence="2">The sequence shown here is derived from an EMBL/GenBank/DDBJ whole genome shotgun (WGS) entry which is preliminary data.</text>
</comment>
<protein>
    <recommendedName>
        <fullName evidence="4">Tail specific protease domain-containing protein</fullName>
    </recommendedName>
</protein>
<evidence type="ECO:0000313" key="2">
    <source>
        <dbReference type="EMBL" id="MEQ7154520.1"/>
    </source>
</evidence>
<dbReference type="SUPFAM" id="SSF52096">
    <property type="entry name" value="ClpP/crotonase"/>
    <property type="match status" value="1"/>
</dbReference>
<proteinExistence type="predicted"/>
<evidence type="ECO:0008006" key="4">
    <source>
        <dbReference type="Google" id="ProtNLM"/>
    </source>
</evidence>
<dbReference type="RefSeq" id="WP_349683687.1">
    <property type="nucleotide sequence ID" value="NZ_JBEGDD010000003.1"/>
</dbReference>
<evidence type="ECO:0000313" key="3">
    <source>
        <dbReference type="Proteomes" id="UP001445732"/>
    </source>
</evidence>
<reference evidence="2 3" key="1">
    <citation type="submission" date="2024-06" db="EMBL/GenBank/DDBJ databases">
        <title>Brevundimonas sp. C11.</title>
        <authorList>
            <person name="Maltman C."/>
        </authorList>
    </citation>
    <scope>NUCLEOTIDE SEQUENCE [LARGE SCALE GENOMIC DNA]</scope>
    <source>
        <strain evidence="2 3">C11</strain>
    </source>
</reference>
<evidence type="ECO:0000256" key="1">
    <source>
        <dbReference type="SAM" id="SignalP"/>
    </source>
</evidence>
<dbReference type="InterPro" id="IPR029045">
    <property type="entry name" value="ClpP/crotonase-like_dom_sf"/>
</dbReference>
<organism evidence="2 3">
    <name type="scientific">Brevundimonas aurifodinae</name>
    <dbReference type="NCBI Taxonomy" id="1508312"/>
    <lineage>
        <taxon>Bacteria</taxon>
        <taxon>Pseudomonadati</taxon>
        <taxon>Pseudomonadota</taxon>
        <taxon>Alphaproteobacteria</taxon>
        <taxon>Caulobacterales</taxon>
        <taxon>Caulobacteraceae</taxon>
        <taxon>Brevundimonas</taxon>
    </lineage>
</organism>